<dbReference type="Proteomes" id="UP000775213">
    <property type="component" value="Unassembled WGS sequence"/>
</dbReference>
<dbReference type="PANTHER" id="PTHR15160">
    <property type="entry name" value="VON HIPPEL-LINDAU PROTEIN"/>
    <property type="match status" value="1"/>
</dbReference>
<accession>A0AAV7G320</accession>
<dbReference type="GO" id="GO:0030891">
    <property type="term" value="C:VCB complex"/>
    <property type="evidence" value="ECO:0007669"/>
    <property type="project" value="TreeGrafter"/>
</dbReference>
<dbReference type="AlphaFoldDB" id="A0AAV7G320"/>
<dbReference type="GO" id="GO:0004518">
    <property type="term" value="F:nuclease activity"/>
    <property type="evidence" value="ECO:0007669"/>
    <property type="project" value="UniProtKB-UniRule"/>
</dbReference>
<dbReference type="EMBL" id="JAGFBR010000018">
    <property type="protein sequence ID" value="KAH0450582.1"/>
    <property type="molecule type" value="Genomic_DNA"/>
</dbReference>
<proteinExistence type="inferred from homology"/>
<sequence>MATLEGPIICQPALYATHTKISAQLVKIPLRRVRNHRDGFLGYKGLYAGTVGGLLSRRHFQCKSGPLLCSLRSSSDGNGSMPENFSENDAEFVNASVIEAVEVKSGSDGFFIRMRSGRNLRCVHNSPQGGHLPDYAPHPAIVLKMEDGSDILLPIIVLEMPSVLLMAALRNVPIARPTIYQVVQDMIDKMGYECISYLNVFRYILFELLEEYMKLTLLSCTFPRQSLVGDKKDIISFDLRPSDAINMAVRCKVPIQVNRTLAYNDGMRIIGQVKHASKSSQSDGFLTTELDRPDGQPCTETKEFDFVRNMLIAAVEERYTDAAQWRDKLFKLRSKKGTEHD</sequence>
<dbReference type="PANTHER" id="PTHR15160:SF3">
    <property type="entry name" value="BIFUNCTIONAL NUCLEASE 1"/>
    <property type="match status" value="1"/>
</dbReference>
<dbReference type="Gene3D" id="3.10.690.10">
    <property type="entry name" value="Bifunctional nuclease domain"/>
    <property type="match status" value="1"/>
</dbReference>
<evidence type="ECO:0000259" key="4">
    <source>
        <dbReference type="PROSITE" id="PS51658"/>
    </source>
</evidence>
<gene>
    <name evidence="5" type="ORF">IEQ34_021274</name>
</gene>
<evidence type="ECO:0000256" key="1">
    <source>
        <dbReference type="ARBA" id="ARBA00009095"/>
    </source>
</evidence>
<evidence type="ECO:0000256" key="2">
    <source>
        <dbReference type="ARBA" id="ARBA00022722"/>
    </source>
</evidence>
<dbReference type="GO" id="GO:0016567">
    <property type="term" value="P:protein ubiquitination"/>
    <property type="evidence" value="ECO:0007669"/>
    <property type="project" value="TreeGrafter"/>
</dbReference>
<protein>
    <recommendedName>
        <fullName evidence="4">BFN domain-containing protein</fullName>
    </recommendedName>
</protein>
<comment type="similarity">
    <text evidence="1">Belongs to the bifunctional nuclease family.</text>
</comment>
<dbReference type="InterPro" id="IPR036104">
    <property type="entry name" value="BFN_sf"/>
</dbReference>
<feature type="domain" description="BFN" evidence="4">
    <location>
        <begin position="122"/>
        <end position="269"/>
    </location>
</feature>
<comment type="caution">
    <text evidence="5">The sequence shown here is derived from an EMBL/GenBank/DDBJ whole genome shotgun (WGS) entry which is preliminary data.</text>
</comment>
<dbReference type="GO" id="GO:0005634">
    <property type="term" value="C:nucleus"/>
    <property type="evidence" value="ECO:0007669"/>
    <property type="project" value="TreeGrafter"/>
</dbReference>
<keyword evidence="2" id="KW-0540">Nuclease</keyword>
<evidence type="ECO:0000256" key="3">
    <source>
        <dbReference type="ARBA" id="ARBA00025428"/>
    </source>
</evidence>
<reference evidence="5 6" key="1">
    <citation type="journal article" date="2021" name="Hortic Res">
        <title>Chromosome-scale assembly of the Dendrobium chrysotoxum genome enhances the understanding of orchid evolution.</title>
        <authorList>
            <person name="Zhang Y."/>
            <person name="Zhang G.Q."/>
            <person name="Zhang D."/>
            <person name="Liu X.D."/>
            <person name="Xu X.Y."/>
            <person name="Sun W.H."/>
            <person name="Yu X."/>
            <person name="Zhu X."/>
            <person name="Wang Z.W."/>
            <person name="Zhao X."/>
            <person name="Zhong W.Y."/>
            <person name="Chen H."/>
            <person name="Yin W.L."/>
            <person name="Huang T."/>
            <person name="Niu S.C."/>
            <person name="Liu Z.J."/>
        </authorList>
    </citation>
    <scope>NUCLEOTIDE SEQUENCE [LARGE SCALE GENOMIC DNA]</scope>
    <source>
        <strain evidence="5">Lindl</strain>
    </source>
</reference>
<keyword evidence="6" id="KW-1185">Reference proteome</keyword>
<comment type="function">
    <text evidence="3">Bifunctional nuclease with both RNase and DNase activities. Involved in basal defense response. Participates in abscisic acid-derived callose deposition following infection by a necrotrophic pathogen.</text>
</comment>
<dbReference type="PROSITE" id="PS51658">
    <property type="entry name" value="BFN"/>
    <property type="match status" value="1"/>
</dbReference>
<keyword evidence="2" id="KW-0378">Hydrolase</keyword>
<evidence type="ECO:0000313" key="5">
    <source>
        <dbReference type="EMBL" id="KAH0450582.1"/>
    </source>
</evidence>
<name>A0AAV7G320_DENCH</name>
<evidence type="ECO:0000313" key="6">
    <source>
        <dbReference type="Proteomes" id="UP000775213"/>
    </source>
</evidence>
<organism evidence="5 6">
    <name type="scientific">Dendrobium chrysotoxum</name>
    <name type="common">Orchid</name>
    <dbReference type="NCBI Taxonomy" id="161865"/>
    <lineage>
        <taxon>Eukaryota</taxon>
        <taxon>Viridiplantae</taxon>
        <taxon>Streptophyta</taxon>
        <taxon>Embryophyta</taxon>
        <taxon>Tracheophyta</taxon>
        <taxon>Spermatophyta</taxon>
        <taxon>Magnoliopsida</taxon>
        <taxon>Liliopsida</taxon>
        <taxon>Asparagales</taxon>
        <taxon>Orchidaceae</taxon>
        <taxon>Epidendroideae</taxon>
        <taxon>Malaxideae</taxon>
        <taxon>Dendrobiinae</taxon>
        <taxon>Dendrobium</taxon>
    </lineage>
</organism>
<dbReference type="InterPro" id="IPR003729">
    <property type="entry name" value="Bi_nuclease_dom"/>
</dbReference>
<dbReference type="SUPFAM" id="SSF103256">
    <property type="entry name" value="Hypothetical protein TM0160"/>
    <property type="match status" value="1"/>
</dbReference>